<dbReference type="SUPFAM" id="SSF51735">
    <property type="entry name" value="NAD(P)-binding Rossmann-fold domains"/>
    <property type="match status" value="1"/>
</dbReference>
<dbReference type="PIRSF" id="PIRSF000103">
    <property type="entry name" value="HIBADH"/>
    <property type="match status" value="1"/>
</dbReference>
<comment type="caution">
    <text evidence="11">The sequence shown here is derived from an EMBL/GenBank/DDBJ whole genome shotgun (WGS) entry which is preliminary data.</text>
</comment>
<comment type="similarity">
    <text evidence="2">Belongs to the HIBADH-related family. 3-hydroxyisobutyrate dehydrogenase subfamily.</text>
</comment>
<dbReference type="InterPro" id="IPR006115">
    <property type="entry name" value="6PGDH_NADP-bd"/>
</dbReference>
<evidence type="ECO:0000259" key="9">
    <source>
        <dbReference type="Pfam" id="PF03446"/>
    </source>
</evidence>
<comment type="catalytic activity">
    <reaction evidence="7">
        <text>3-hydroxy-2-methylpropanoate + NAD(+) = 2-methyl-3-oxopropanoate + NADH + H(+)</text>
        <dbReference type="Rhea" id="RHEA:17681"/>
        <dbReference type="ChEBI" id="CHEBI:11805"/>
        <dbReference type="ChEBI" id="CHEBI:15378"/>
        <dbReference type="ChEBI" id="CHEBI:57540"/>
        <dbReference type="ChEBI" id="CHEBI:57700"/>
        <dbReference type="ChEBI" id="CHEBI:57945"/>
        <dbReference type="EC" id="1.1.1.31"/>
    </reaction>
</comment>
<evidence type="ECO:0000256" key="4">
    <source>
        <dbReference type="ARBA" id="ARBA00022456"/>
    </source>
</evidence>
<dbReference type="GO" id="GO:0051287">
    <property type="term" value="F:NAD binding"/>
    <property type="evidence" value="ECO:0007669"/>
    <property type="project" value="InterPro"/>
</dbReference>
<dbReference type="InterPro" id="IPR015815">
    <property type="entry name" value="HIBADH-related"/>
</dbReference>
<dbReference type="Proteomes" id="UP000700596">
    <property type="component" value="Unassembled WGS sequence"/>
</dbReference>
<dbReference type="InterPro" id="IPR029154">
    <property type="entry name" value="HIBADH-like_NADP-bd"/>
</dbReference>
<dbReference type="Gene3D" id="3.40.50.720">
    <property type="entry name" value="NAD(P)-binding Rossmann-like Domain"/>
    <property type="match status" value="1"/>
</dbReference>
<dbReference type="InterPro" id="IPR013328">
    <property type="entry name" value="6PGD_dom2"/>
</dbReference>
<feature type="domain" description="3-hydroxyisobutyrate dehydrogenase-like NAD-binding" evidence="10">
    <location>
        <begin position="171"/>
        <end position="287"/>
    </location>
</feature>
<feature type="domain" description="6-phosphogluconate dehydrogenase NADP-binding" evidence="9">
    <location>
        <begin position="6"/>
        <end position="168"/>
    </location>
</feature>
<feature type="active site" evidence="8">
    <location>
        <position position="177"/>
    </location>
</feature>
<keyword evidence="5" id="KW-0560">Oxidoreductase</keyword>
<reference evidence="11" key="1">
    <citation type="journal article" date="2021" name="Nat. Commun.">
        <title>Genetic determinants of endophytism in the Arabidopsis root mycobiome.</title>
        <authorList>
            <person name="Mesny F."/>
            <person name="Miyauchi S."/>
            <person name="Thiergart T."/>
            <person name="Pickel B."/>
            <person name="Atanasova L."/>
            <person name="Karlsson M."/>
            <person name="Huettel B."/>
            <person name="Barry K.W."/>
            <person name="Haridas S."/>
            <person name="Chen C."/>
            <person name="Bauer D."/>
            <person name="Andreopoulos W."/>
            <person name="Pangilinan J."/>
            <person name="LaButti K."/>
            <person name="Riley R."/>
            <person name="Lipzen A."/>
            <person name="Clum A."/>
            <person name="Drula E."/>
            <person name="Henrissat B."/>
            <person name="Kohler A."/>
            <person name="Grigoriev I.V."/>
            <person name="Martin F.M."/>
            <person name="Hacquard S."/>
        </authorList>
    </citation>
    <scope>NUCLEOTIDE SEQUENCE</scope>
    <source>
        <strain evidence="11">MPI-CAGE-CH-0243</strain>
    </source>
</reference>
<dbReference type="GO" id="GO:0050661">
    <property type="term" value="F:NADP binding"/>
    <property type="evidence" value="ECO:0007669"/>
    <property type="project" value="InterPro"/>
</dbReference>
<keyword evidence="4" id="KW-0101">Branched-chain amino acid catabolism</keyword>
<evidence type="ECO:0000256" key="5">
    <source>
        <dbReference type="ARBA" id="ARBA00023002"/>
    </source>
</evidence>
<evidence type="ECO:0000256" key="1">
    <source>
        <dbReference type="ARBA" id="ARBA00005109"/>
    </source>
</evidence>
<evidence type="ECO:0000259" key="10">
    <source>
        <dbReference type="Pfam" id="PF14833"/>
    </source>
</evidence>
<evidence type="ECO:0000256" key="6">
    <source>
        <dbReference type="ARBA" id="ARBA00023027"/>
    </source>
</evidence>
<keyword evidence="6" id="KW-0520">NAD</keyword>
<evidence type="ECO:0000313" key="12">
    <source>
        <dbReference type="Proteomes" id="UP000700596"/>
    </source>
</evidence>
<dbReference type="EMBL" id="JAGMWT010000003">
    <property type="protein sequence ID" value="KAH7132302.1"/>
    <property type="molecule type" value="Genomic_DNA"/>
</dbReference>
<protein>
    <recommendedName>
        <fullName evidence="3">3-hydroxyisobutyrate dehydrogenase</fullName>
        <ecNumber evidence="3">1.1.1.31</ecNumber>
    </recommendedName>
</protein>
<organism evidence="11 12">
    <name type="scientific">Dendryphion nanum</name>
    <dbReference type="NCBI Taxonomy" id="256645"/>
    <lineage>
        <taxon>Eukaryota</taxon>
        <taxon>Fungi</taxon>
        <taxon>Dikarya</taxon>
        <taxon>Ascomycota</taxon>
        <taxon>Pezizomycotina</taxon>
        <taxon>Dothideomycetes</taxon>
        <taxon>Pleosporomycetidae</taxon>
        <taxon>Pleosporales</taxon>
        <taxon>Torulaceae</taxon>
        <taxon>Dendryphion</taxon>
    </lineage>
</organism>
<dbReference type="AlphaFoldDB" id="A0A9P9IT24"/>
<dbReference type="Gene3D" id="1.10.1040.10">
    <property type="entry name" value="N-(1-d-carboxylethyl)-l-norvaline Dehydrogenase, domain 2"/>
    <property type="match status" value="1"/>
</dbReference>
<dbReference type="OrthoDB" id="21615at2759"/>
<dbReference type="Pfam" id="PF14833">
    <property type="entry name" value="NAD_binding_11"/>
    <property type="match status" value="1"/>
</dbReference>
<dbReference type="PANTHER" id="PTHR22981">
    <property type="entry name" value="3-HYDROXYISOBUTYRATE DEHYDROGENASE-RELATED"/>
    <property type="match status" value="1"/>
</dbReference>
<dbReference type="GO" id="GO:0008442">
    <property type="term" value="F:3-hydroxyisobutyrate dehydrogenase activity"/>
    <property type="evidence" value="ECO:0007669"/>
    <property type="project" value="UniProtKB-EC"/>
</dbReference>
<evidence type="ECO:0000256" key="7">
    <source>
        <dbReference type="ARBA" id="ARBA00049197"/>
    </source>
</evidence>
<dbReference type="GO" id="GO:0009083">
    <property type="term" value="P:branched-chain amino acid catabolic process"/>
    <property type="evidence" value="ECO:0007669"/>
    <property type="project" value="UniProtKB-KW"/>
</dbReference>
<dbReference type="EC" id="1.1.1.31" evidence="3"/>
<keyword evidence="12" id="KW-1185">Reference proteome</keyword>
<comment type="pathway">
    <text evidence="1">Amino-acid degradation; L-valine degradation.</text>
</comment>
<dbReference type="Pfam" id="PF03446">
    <property type="entry name" value="NAD_binding_2"/>
    <property type="match status" value="1"/>
</dbReference>
<evidence type="ECO:0000313" key="11">
    <source>
        <dbReference type="EMBL" id="KAH7132302.1"/>
    </source>
</evidence>
<gene>
    <name evidence="11" type="ORF">B0J11DRAFT_521369</name>
</gene>
<evidence type="ECO:0000256" key="8">
    <source>
        <dbReference type="PIRSR" id="PIRSR000103-1"/>
    </source>
</evidence>
<dbReference type="SUPFAM" id="SSF48179">
    <property type="entry name" value="6-phosphogluconate dehydrogenase C-terminal domain-like"/>
    <property type="match status" value="1"/>
</dbReference>
<name>A0A9P9IT24_9PLEO</name>
<dbReference type="InterPro" id="IPR008927">
    <property type="entry name" value="6-PGluconate_DH-like_C_sf"/>
</dbReference>
<sequence>MDEFHIGWIGLGNAGYPMAACLAKKGYRLIVRDADPARGISFVEDYPKCRVATLDADSFNGCDTVMTMLPNGKVVRDVLLGDHGIASHLKPGSVVIDTSSSSPFDTRELGAELGKLSIDLVDSPITQERLHAIDSGGATLMIGSDSPAALEKVMPILKDMSKYVFPMGGLGAGHTMKTLNNYVSVGSIIALCDALVTGQKLGLNPQTMIDVMNVGTGINFSTANSMRNLKSYDTGYQLELLVKDVKIAKEVVEKSGFQSDLPGLALKYLEDSLKLVEKGADHSECLKSWEERAGVEIKKTDRADTKQRSGSVS</sequence>
<evidence type="ECO:0000256" key="2">
    <source>
        <dbReference type="ARBA" id="ARBA00006013"/>
    </source>
</evidence>
<dbReference type="InterPro" id="IPR036291">
    <property type="entry name" value="NAD(P)-bd_dom_sf"/>
</dbReference>
<accession>A0A9P9IT24</accession>
<dbReference type="PANTHER" id="PTHR22981:SF7">
    <property type="entry name" value="3-HYDROXYISOBUTYRATE DEHYDROGENASE, MITOCHONDRIAL"/>
    <property type="match status" value="1"/>
</dbReference>
<evidence type="ECO:0000256" key="3">
    <source>
        <dbReference type="ARBA" id="ARBA00012991"/>
    </source>
</evidence>
<proteinExistence type="inferred from homology"/>